<feature type="chain" id="PRO_5040438817" evidence="7">
    <location>
        <begin position="21"/>
        <end position="555"/>
    </location>
</feature>
<feature type="signal peptide" evidence="7">
    <location>
        <begin position="1"/>
        <end position="20"/>
    </location>
</feature>
<keyword evidence="2" id="KW-0862">Zinc</keyword>
<dbReference type="AlphaFoldDB" id="A0A9P6I8E8"/>
<protein>
    <submittedName>
        <fullName evidence="9">C6 zinc finger protein</fullName>
    </submittedName>
</protein>
<comment type="caution">
    <text evidence="9">The sequence shown here is derived from an EMBL/GenBank/DDBJ whole genome shotgun (WGS) entry which is preliminary data.</text>
</comment>
<dbReference type="Gene3D" id="4.10.240.10">
    <property type="entry name" value="Zn(2)-C6 fungal-type DNA-binding domain"/>
    <property type="match status" value="1"/>
</dbReference>
<dbReference type="GO" id="GO:0000981">
    <property type="term" value="F:DNA-binding transcription factor activity, RNA polymerase II-specific"/>
    <property type="evidence" value="ECO:0007669"/>
    <property type="project" value="InterPro"/>
</dbReference>
<sequence>MKTSSILLCAFTALAGLTEARLDKRQPFTRASKPKVRTGCITCRRRRKKCDEGKPACATCLKYTGFCEGYQSAGGSKVQARPPQQRVIHPKIAGKPKKGDILVEPNYSSLVFTNQLEKGSFDYWMAFTKTTTLFHSDLLTSIIPQISWKDPAIKHAALAIGAAALGSKTRQQRLLGKGKFQSDALRHYGKSLNLLYSSPMSYERSLLACLLFIAFETLRGNRSAGLSHMNHGSLILDQYHPQGETPSPLLKEVMSSFQHFGLQAWSHSGSHPVETDAKVPWCCRGRAARYAVDEMPAAFENLDVARRWWDITRHFVKYHAPLKTSFEVAQMPTQPIDPEKLANYGSPESQQRVRGFLRHLDAWNAGFIPLAARVERARHTNTQDFIRALALRIDYLYVWSGVRSGGWVDVKDVGRMAPAFRDVVKLSRQYLELQGQPSDGQERFTLEDSPTWALALSFVMCKEPDVRNDILALFKQYPRRDGLWDTRIFVLLLQWMNRLAAKNFYPEEERHILGSKVIFHDHSHFVLEKTRWDPVSSSMKTYAIKFSVPVEPEEE</sequence>
<keyword evidence="10" id="KW-1185">Reference proteome</keyword>
<keyword evidence="3" id="KW-0805">Transcription regulation</keyword>
<evidence type="ECO:0000256" key="2">
    <source>
        <dbReference type="ARBA" id="ARBA00022833"/>
    </source>
</evidence>
<dbReference type="PROSITE" id="PS00463">
    <property type="entry name" value="ZN2_CY6_FUNGAL_1"/>
    <property type="match status" value="1"/>
</dbReference>
<reference evidence="9" key="2">
    <citation type="submission" date="2020-11" db="EMBL/GenBank/DDBJ databases">
        <title>Whole genome sequencing of Colletotrichum sp.</title>
        <authorList>
            <person name="Li H."/>
        </authorList>
    </citation>
    <scope>NUCLEOTIDE SEQUENCE</scope>
    <source>
        <strain evidence="9">CkLH20</strain>
    </source>
</reference>
<accession>A0A9P6I8E8</accession>
<gene>
    <name evidence="9" type="ORF">CkaCkLH20_04445</name>
</gene>
<dbReference type="CDD" id="cd00067">
    <property type="entry name" value="GAL4"/>
    <property type="match status" value="1"/>
</dbReference>
<reference evidence="9" key="1">
    <citation type="submission" date="2020-03" db="EMBL/GenBank/DDBJ databases">
        <authorList>
            <person name="He L."/>
        </authorList>
    </citation>
    <scope>NUCLEOTIDE SEQUENCE</scope>
    <source>
        <strain evidence="9">CkLH20</strain>
    </source>
</reference>
<dbReference type="InterPro" id="IPR001138">
    <property type="entry name" value="Zn2Cys6_DnaBD"/>
</dbReference>
<dbReference type="SMART" id="SM00066">
    <property type="entry name" value="GAL4"/>
    <property type="match status" value="1"/>
</dbReference>
<dbReference type="GO" id="GO:0008270">
    <property type="term" value="F:zinc ion binding"/>
    <property type="evidence" value="ECO:0007669"/>
    <property type="project" value="InterPro"/>
</dbReference>
<dbReference type="InterPro" id="IPR036864">
    <property type="entry name" value="Zn2-C6_fun-type_DNA-bd_sf"/>
</dbReference>
<dbReference type="Proteomes" id="UP000781932">
    <property type="component" value="Unassembled WGS sequence"/>
</dbReference>
<dbReference type="Pfam" id="PF00172">
    <property type="entry name" value="Zn_clus"/>
    <property type="match status" value="1"/>
</dbReference>
<keyword evidence="1" id="KW-0479">Metal-binding</keyword>
<proteinExistence type="predicted"/>
<evidence type="ECO:0000259" key="8">
    <source>
        <dbReference type="PROSITE" id="PS50048"/>
    </source>
</evidence>
<evidence type="ECO:0000256" key="4">
    <source>
        <dbReference type="ARBA" id="ARBA00023125"/>
    </source>
</evidence>
<dbReference type="SUPFAM" id="SSF57701">
    <property type="entry name" value="Zn2/Cys6 DNA-binding domain"/>
    <property type="match status" value="1"/>
</dbReference>
<keyword evidence="7" id="KW-0732">Signal</keyword>
<evidence type="ECO:0000256" key="5">
    <source>
        <dbReference type="ARBA" id="ARBA00023163"/>
    </source>
</evidence>
<dbReference type="EMBL" id="JAATWM020000012">
    <property type="protein sequence ID" value="KAF9877869.1"/>
    <property type="molecule type" value="Genomic_DNA"/>
</dbReference>
<name>A0A9P6I8E8_9PEZI</name>
<dbReference type="InterPro" id="IPR021858">
    <property type="entry name" value="Fun_TF"/>
</dbReference>
<evidence type="ECO:0000256" key="7">
    <source>
        <dbReference type="SAM" id="SignalP"/>
    </source>
</evidence>
<evidence type="ECO:0000313" key="10">
    <source>
        <dbReference type="Proteomes" id="UP000781932"/>
    </source>
</evidence>
<dbReference type="RefSeq" id="XP_038747330.1">
    <property type="nucleotide sequence ID" value="XM_038887164.1"/>
</dbReference>
<keyword evidence="6" id="KW-0539">Nucleus</keyword>
<dbReference type="PANTHER" id="PTHR36206:SF12">
    <property type="entry name" value="ASPERCRYPTIN BIOSYNTHESIS CLUSTER-SPECIFIC TRANSCRIPTION REGULATOR ATNN-RELATED"/>
    <property type="match status" value="1"/>
</dbReference>
<organism evidence="9 10">
    <name type="scientific">Colletotrichum karsti</name>
    <dbReference type="NCBI Taxonomy" id="1095194"/>
    <lineage>
        <taxon>Eukaryota</taxon>
        <taxon>Fungi</taxon>
        <taxon>Dikarya</taxon>
        <taxon>Ascomycota</taxon>
        <taxon>Pezizomycotina</taxon>
        <taxon>Sordariomycetes</taxon>
        <taxon>Hypocreomycetidae</taxon>
        <taxon>Glomerellales</taxon>
        <taxon>Glomerellaceae</taxon>
        <taxon>Colletotrichum</taxon>
        <taxon>Colletotrichum boninense species complex</taxon>
    </lineage>
</organism>
<evidence type="ECO:0000313" key="9">
    <source>
        <dbReference type="EMBL" id="KAF9877869.1"/>
    </source>
</evidence>
<feature type="domain" description="Zn(2)-C6 fungal-type" evidence="8">
    <location>
        <begin position="39"/>
        <end position="67"/>
    </location>
</feature>
<keyword evidence="4" id="KW-0238">DNA-binding</keyword>
<evidence type="ECO:0000256" key="1">
    <source>
        <dbReference type="ARBA" id="ARBA00022723"/>
    </source>
</evidence>
<dbReference type="Pfam" id="PF11951">
    <property type="entry name" value="Fungal_trans_2"/>
    <property type="match status" value="1"/>
</dbReference>
<evidence type="ECO:0000256" key="6">
    <source>
        <dbReference type="ARBA" id="ARBA00023242"/>
    </source>
</evidence>
<dbReference type="PANTHER" id="PTHR36206">
    <property type="entry name" value="ASPERCRYPTIN BIOSYNTHESIS CLUSTER-SPECIFIC TRANSCRIPTION REGULATOR ATNN-RELATED"/>
    <property type="match status" value="1"/>
</dbReference>
<keyword evidence="5" id="KW-0804">Transcription</keyword>
<evidence type="ECO:0000256" key="3">
    <source>
        <dbReference type="ARBA" id="ARBA00023015"/>
    </source>
</evidence>
<dbReference type="PROSITE" id="PS50048">
    <property type="entry name" value="ZN2_CY6_FUNGAL_2"/>
    <property type="match status" value="1"/>
</dbReference>
<dbReference type="GeneID" id="62160238"/>
<dbReference type="InterPro" id="IPR052360">
    <property type="entry name" value="Transcr_Regulatory_Proteins"/>
</dbReference>
<dbReference type="GO" id="GO:0003677">
    <property type="term" value="F:DNA binding"/>
    <property type="evidence" value="ECO:0007669"/>
    <property type="project" value="UniProtKB-KW"/>
</dbReference>
<dbReference type="OrthoDB" id="3598904at2759"/>